<name>A0A4R5NGP0_9LACO</name>
<dbReference type="GO" id="GO:0004803">
    <property type="term" value="F:transposase activity"/>
    <property type="evidence" value="ECO:0007669"/>
    <property type="project" value="InterPro"/>
</dbReference>
<evidence type="ECO:0000313" key="3">
    <source>
        <dbReference type="EMBL" id="TDG73682.1"/>
    </source>
</evidence>
<dbReference type="EMBL" id="PUFO01000085">
    <property type="protein sequence ID" value="TDG73682.1"/>
    <property type="molecule type" value="Genomic_DNA"/>
</dbReference>
<comment type="caution">
    <text evidence="3">The sequence shown here is derived from an EMBL/GenBank/DDBJ whole genome shotgun (WGS) entry which is preliminary data.</text>
</comment>
<gene>
    <name evidence="3" type="ORF">C5L31_002258</name>
</gene>
<dbReference type="Pfam" id="PF01548">
    <property type="entry name" value="DEDD_Tnp_IS110"/>
    <property type="match status" value="1"/>
</dbReference>
<evidence type="ECO:0000259" key="2">
    <source>
        <dbReference type="Pfam" id="PF02371"/>
    </source>
</evidence>
<feature type="domain" description="Transposase IS110-like N-terminal" evidence="1">
    <location>
        <begin position="5"/>
        <end position="165"/>
    </location>
</feature>
<evidence type="ECO:0000313" key="4">
    <source>
        <dbReference type="Proteomes" id="UP000294854"/>
    </source>
</evidence>
<dbReference type="AlphaFoldDB" id="A0A4R5NGP0"/>
<dbReference type="GO" id="GO:0006313">
    <property type="term" value="P:DNA transposition"/>
    <property type="evidence" value="ECO:0007669"/>
    <property type="project" value="InterPro"/>
</dbReference>
<dbReference type="Proteomes" id="UP000294854">
    <property type="component" value="Unassembled WGS sequence"/>
</dbReference>
<protein>
    <submittedName>
        <fullName evidence="3">Uncharacterized protein</fullName>
    </submittedName>
</protein>
<accession>A0A4R5NGP0</accession>
<proteinExistence type="predicted"/>
<feature type="domain" description="Transposase IS116/IS110/IS902 C-terminal" evidence="2">
    <location>
        <begin position="283"/>
        <end position="368"/>
    </location>
</feature>
<dbReference type="PANTHER" id="PTHR33055:SF15">
    <property type="entry name" value="TRANSPOSASE-RELATED"/>
    <property type="match status" value="1"/>
</dbReference>
<dbReference type="PANTHER" id="PTHR33055">
    <property type="entry name" value="TRANSPOSASE FOR INSERTION SEQUENCE ELEMENT IS1111A"/>
    <property type="match status" value="1"/>
</dbReference>
<sequence length="411" mass="47196">MKLFVGIDVSSKDLQVAIMSSQTAQELLFSGSVLNDLNGISELKQKILTLNQQNHYEKIVIGMESTSIYSFHPAMFFQLDDDLNQFNLETVVLNPTEVKRFKNIFEENKNDTIDAFYIADFLRLERYSVGIVKEEQYIALQRLTRSRFQLAANLTESKQHFIENLYYKLNKLVVDKLDTSIFGATMMNLLSDEFTIDDLNAIPVEDLAAYLNKQGHGRFADPQKLAKAIKKAVRGSYRLGKVMQNSVDIVLSIYTSEIKTFTKLIKQLDDEITKMMTVIPEAAILQSIPGIGPVYSAGIIAEIGQIDRFDNQAKLAKYAGLTWKQYQSGNFTGQVTRMTHSGDVYLRYYLIEATNSIIRYDETFNRYFTKKQHEVARTPRKRALALTARKLVRVIDKLLRDHQIYRKEEMV</sequence>
<dbReference type="InterPro" id="IPR003346">
    <property type="entry name" value="Transposase_20"/>
</dbReference>
<dbReference type="NCBIfam" id="NF033542">
    <property type="entry name" value="transpos_IS110"/>
    <property type="match status" value="1"/>
</dbReference>
<dbReference type="OrthoDB" id="9790935at2"/>
<dbReference type="InterPro" id="IPR002525">
    <property type="entry name" value="Transp_IS110-like_N"/>
</dbReference>
<dbReference type="GO" id="GO:0003677">
    <property type="term" value="F:DNA binding"/>
    <property type="evidence" value="ECO:0007669"/>
    <property type="project" value="InterPro"/>
</dbReference>
<evidence type="ECO:0000259" key="1">
    <source>
        <dbReference type="Pfam" id="PF01548"/>
    </source>
</evidence>
<organism evidence="3 4">
    <name type="scientific">Secundilactobacillus malefermentans</name>
    <dbReference type="NCBI Taxonomy" id="176292"/>
    <lineage>
        <taxon>Bacteria</taxon>
        <taxon>Bacillati</taxon>
        <taxon>Bacillota</taxon>
        <taxon>Bacilli</taxon>
        <taxon>Lactobacillales</taxon>
        <taxon>Lactobacillaceae</taxon>
        <taxon>Secundilactobacillus</taxon>
    </lineage>
</organism>
<dbReference type="RefSeq" id="WP_056973883.1">
    <property type="nucleotide sequence ID" value="NZ_PUFO01000085.1"/>
</dbReference>
<keyword evidence="4" id="KW-1185">Reference proteome</keyword>
<dbReference type="InterPro" id="IPR047650">
    <property type="entry name" value="Transpos_IS110"/>
</dbReference>
<dbReference type="Pfam" id="PF02371">
    <property type="entry name" value="Transposase_20"/>
    <property type="match status" value="1"/>
</dbReference>
<reference evidence="3 4" key="1">
    <citation type="journal article" date="2019" name="Appl. Microbiol. Biotechnol.">
        <title>Uncovering carbohydrate metabolism through a genotype-phenotype association study of 56 lactic acid bacteria genomes.</title>
        <authorList>
            <person name="Buron-Moles G."/>
            <person name="Chailyan A."/>
            <person name="Dolejs I."/>
            <person name="Forster J."/>
            <person name="Miks M.H."/>
        </authorList>
    </citation>
    <scope>NUCLEOTIDE SEQUENCE [LARGE SCALE GENOMIC DNA]</scope>
    <source>
        <strain evidence="3 4">ATCC 49373</strain>
    </source>
</reference>